<dbReference type="EMBL" id="JAUSUG010000028">
    <property type="protein sequence ID" value="MDQ0257455.1"/>
    <property type="molecule type" value="Genomic_DNA"/>
</dbReference>
<sequence length="273" mass="32170">MAERLIKIIVVLSILIVWPFQIGYAEEVQRNDNIWRELNQTSDTILRYVREGHYEEAKKLLNYFSEQFLTIRASEHHLSMRELQVITSVYDEVTKAVTSVSLSHEDRVQKASKLRLLVDVYDDNHKDLWLNTRNTLINPIKNMRKAAEEGNSQRFQDEIFTFVKNYEMVRPAWAVRLPVETYQKVDSQVQYLQQLRGKPLNDPAISEHLNLLETQLNFIYDGKEEESSDPSLIWVMLTIGGAIVLALTYAGWKKYWGEKEKERELRRKKRRAP</sequence>
<gene>
    <name evidence="2" type="ORF">J2S74_004913</name>
</gene>
<evidence type="ECO:0000313" key="3">
    <source>
        <dbReference type="Proteomes" id="UP001230005"/>
    </source>
</evidence>
<evidence type="ECO:0000313" key="2">
    <source>
        <dbReference type="EMBL" id="MDQ0257455.1"/>
    </source>
</evidence>
<accession>A0ABU0A529</accession>
<keyword evidence="3" id="KW-1185">Reference proteome</keyword>
<organism evidence="2 3">
    <name type="scientific">Evansella vedderi</name>
    <dbReference type="NCBI Taxonomy" id="38282"/>
    <lineage>
        <taxon>Bacteria</taxon>
        <taxon>Bacillati</taxon>
        <taxon>Bacillota</taxon>
        <taxon>Bacilli</taxon>
        <taxon>Bacillales</taxon>
        <taxon>Bacillaceae</taxon>
        <taxon>Evansella</taxon>
    </lineage>
</organism>
<comment type="caution">
    <text evidence="2">The sequence shown here is derived from an EMBL/GenBank/DDBJ whole genome shotgun (WGS) entry which is preliminary data.</text>
</comment>
<dbReference type="Proteomes" id="UP001230005">
    <property type="component" value="Unassembled WGS sequence"/>
</dbReference>
<reference evidence="2 3" key="1">
    <citation type="submission" date="2023-07" db="EMBL/GenBank/DDBJ databases">
        <title>Genomic Encyclopedia of Type Strains, Phase IV (KMG-IV): sequencing the most valuable type-strain genomes for metagenomic binning, comparative biology and taxonomic classification.</title>
        <authorList>
            <person name="Goeker M."/>
        </authorList>
    </citation>
    <scope>NUCLEOTIDE SEQUENCE [LARGE SCALE GENOMIC DNA]</scope>
    <source>
        <strain evidence="2 3">DSM 9768</strain>
    </source>
</reference>
<protein>
    <submittedName>
        <fullName evidence="2">Sporulation protein YpjB</fullName>
    </submittedName>
</protein>
<feature type="transmembrane region" description="Helical" evidence="1">
    <location>
        <begin position="232"/>
        <end position="252"/>
    </location>
</feature>
<name>A0ABU0A529_9BACI</name>
<dbReference type="Pfam" id="PF09577">
    <property type="entry name" value="Spore_YpjB"/>
    <property type="match status" value="1"/>
</dbReference>
<proteinExistence type="predicted"/>
<keyword evidence="1" id="KW-0472">Membrane</keyword>
<keyword evidence="1" id="KW-1133">Transmembrane helix</keyword>
<keyword evidence="1" id="KW-0812">Transmembrane</keyword>
<dbReference type="RefSeq" id="WP_307331200.1">
    <property type="nucleotide sequence ID" value="NZ_JAUSUG010000028.1"/>
</dbReference>
<dbReference type="InterPro" id="IPR014231">
    <property type="entry name" value="Spore_YpjB"/>
</dbReference>
<evidence type="ECO:0000256" key="1">
    <source>
        <dbReference type="SAM" id="Phobius"/>
    </source>
</evidence>